<keyword evidence="2" id="KW-1185">Reference proteome</keyword>
<protein>
    <submittedName>
        <fullName evidence="1">DUF4221 domain-containing protein</fullName>
    </submittedName>
</protein>
<comment type="caution">
    <text evidence="1">The sequence shown here is derived from an EMBL/GenBank/DDBJ whole genome shotgun (WGS) entry which is preliminary data.</text>
</comment>
<evidence type="ECO:0000313" key="2">
    <source>
        <dbReference type="Proteomes" id="UP001595766"/>
    </source>
</evidence>
<proteinExistence type="predicted"/>
<dbReference type="EMBL" id="JBHSAV010000093">
    <property type="protein sequence ID" value="MFC3978214.1"/>
    <property type="molecule type" value="Genomic_DNA"/>
</dbReference>
<name>A0ABV8ERJ8_9BACT</name>
<dbReference type="Proteomes" id="UP001595766">
    <property type="component" value="Unassembled WGS sequence"/>
</dbReference>
<dbReference type="RefSeq" id="WP_241295677.1">
    <property type="nucleotide sequence ID" value="NZ_JAKZGR010000010.1"/>
</dbReference>
<gene>
    <name evidence="1" type="ORF">ACFOUP_17655</name>
</gene>
<dbReference type="PROSITE" id="PS51257">
    <property type="entry name" value="PROKAR_LIPOPROTEIN"/>
    <property type="match status" value="1"/>
</dbReference>
<accession>A0ABV8ERJ8</accession>
<evidence type="ECO:0000313" key="1">
    <source>
        <dbReference type="EMBL" id="MFC3978214.1"/>
    </source>
</evidence>
<sequence>MYNKFIAFILLGLFFGCQRLPNEYLIENSSSDKEIVSLEYVRDLVIPLDSIGSPIYNLFSLYTHGGDEFYIGHNERSFTLDLINLSKGKVIQSTSLNREGPDGIPSRISKMLVHNLDSIFVIQDQKMRIINIDGRILNEYETTIKGEDGSEIGFMINYNDASIHYDPREQAVYTHYFDYGIYNGVEKSLSHPIVLKFYLKNENFEFLPVYFSEFIQSKKGKVGERMPNLSYIGSKLIYGFPVESNIYSYDIKEGITASYGGKSRFSSNIELSQNDPEYNFRATETWFLHVQYDKQSGLYFRTHWGSQPKKIDEFTYSTAYSKPGYLIFFNENFEIIDEIELDSKYWVEESFTNSLGLFFTKKDLYVDNDLNLVFGVFKAVRK</sequence>
<reference evidence="2" key="1">
    <citation type="journal article" date="2019" name="Int. J. Syst. Evol. Microbiol.">
        <title>The Global Catalogue of Microorganisms (GCM) 10K type strain sequencing project: providing services to taxonomists for standard genome sequencing and annotation.</title>
        <authorList>
            <consortium name="The Broad Institute Genomics Platform"/>
            <consortium name="The Broad Institute Genome Sequencing Center for Infectious Disease"/>
            <person name="Wu L."/>
            <person name="Ma J."/>
        </authorList>
    </citation>
    <scope>NUCLEOTIDE SEQUENCE [LARGE SCALE GENOMIC DNA]</scope>
    <source>
        <strain evidence="2">CECT 8551</strain>
    </source>
</reference>
<organism evidence="1 2">
    <name type="scientific">Belliella kenyensis</name>
    <dbReference type="NCBI Taxonomy" id="1472724"/>
    <lineage>
        <taxon>Bacteria</taxon>
        <taxon>Pseudomonadati</taxon>
        <taxon>Bacteroidota</taxon>
        <taxon>Cytophagia</taxon>
        <taxon>Cytophagales</taxon>
        <taxon>Cyclobacteriaceae</taxon>
        <taxon>Belliella</taxon>
    </lineage>
</organism>